<keyword evidence="1 5" id="KW-1003">Cell membrane</keyword>
<evidence type="ECO:0000256" key="3">
    <source>
        <dbReference type="ARBA" id="ARBA00023136"/>
    </source>
</evidence>
<dbReference type="CDD" id="cd24048">
    <property type="entry name" value="ASKHA_NBD_FtsA"/>
    <property type="match status" value="1"/>
</dbReference>
<dbReference type="NCBIfam" id="TIGR01174">
    <property type="entry name" value="ftsA"/>
    <property type="match status" value="1"/>
</dbReference>
<dbReference type="KEGG" id="npv:OHM77_12035"/>
<dbReference type="SMART" id="SM00842">
    <property type="entry name" value="FtsA"/>
    <property type="match status" value="1"/>
</dbReference>
<protein>
    <recommendedName>
        <fullName evidence="5 6">Cell division protein FtsA</fullName>
    </recommendedName>
</protein>
<dbReference type="Pfam" id="PF02491">
    <property type="entry name" value="SHS2_FTSA"/>
    <property type="match status" value="1"/>
</dbReference>
<comment type="similarity">
    <text evidence="5 6">Belongs to the FtsA/MreB family.</text>
</comment>
<evidence type="ECO:0000256" key="4">
    <source>
        <dbReference type="ARBA" id="ARBA00023306"/>
    </source>
</evidence>
<dbReference type="PIRSF" id="PIRSF003101">
    <property type="entry name" value="FtsA"/>
    <property type="match status" value="1"/>
</dbReference>
<evidence type="ECO:0000256" key="5">
    <source>
        <dbReference type="HAMAP-Rule" id="MF_02033"/>
    </source>
</evidence>
<evidence type="ECO:0000259" key="7">
    <source>
        <dbReference type="SMART" id="SM00842"/>
    </source>
</evidence>
<dbReference type="GO" id="GO:0032153">
    <property type="term" value="C:cell division site"/>
    <property type="evidence" value="ECO:0007669"/>
    <property type="project" value="UniProtKB-UniRule"/>
</dbReference>
<evidence type="ECO:0000256" key="6">
    <source>
        <dbReference type="PIRNR" id="PIRNR003101"/>
    </source>
</evidence>
<dbReference type="Proteomes" id="UP001234916">
    <property type="component" value="Chromosome"/>
</dbReference>
<organism evidence="8">
    <name type="scientific">Candidatus Nitricoxidivorans perseverans</name>
    <dbReference type="NCBI Taxonomy" id="2975601"/>
    <lineage>
        <taxon>Bacteria</taxon>
        <taxon>Pseudomonadati</taxon>
        <taxon>Pseudomonadota</taxon>
        <taxon>Betaproteobacteria</taxon>
        <taxon>Nitrosomonadales</taxon>
        <taxon>Sterolibacteriaceae</taxon>
        <taxon>Candidatus Nitricoxidivorans</taxon>
    </lineage>
</organism>
<dbReference type="PANTHER" id="PTHR32432">
    <property type="entry name" value="CELL DIVISION PROTEIN FTSA-RELATED"/>
    <property type="match status" value="1"/>
</dbReference>
<evidence type="ECO:0000313" key="8">
    <source>
        <dbReference type="EMBL" id="WIM05399.1"/>
    </source>
</evidence>
<dbReference type="GO" id="GO:0009898">
    <property type="term" value="C:cytoplasmic side of plasma membrane"/>
    <property type="evidence" value="ECO:0007669"/>
    <property type="project" value="UniProtKB-UniRule"/>
</dbReference>
<dbReference type="AlphaFoldDB" id="A0AA49IY90"/>
<dbReference type="PANTHER" id="PTHR32432:SF4">
    <property type="entry name" value="CELL DIVISION PROTEIN FTSA"/>
    <property type="match status" value="1"/>
</dbReference>
<evidence type="ECO:0000256" key="2">
    <source>
        <dbReference type="ARBA" id="ARBA00022618"/>
    </source>
</evidence>
<keyword evidence="3 5" id="KW-0472">Membrane</keyword>
<dbReference type="SUPFAM" id="SSF53067">
    <property type="entry name" value="Actin-like ATPase domain"/>
    <property type="match status" value="2"/>
</dbReference>
<comment type="subunit">
    <text evidence="5">Self-interacts. Interacts with FtsZ.</text>
</comment>
<accession>A0AA49IY90</accession>
<dbReference type="InterPro" id="IPR043129">
    <property type="entry name" value="ATPase_NBD"/>
</dbReference>
<comment type="subcellular location">
    <subcellularLocation>
        <location evidence="5">Cell membrane</location>
        <topology evidence="5">Peripheral membrane protein</topology>
        <orientation evidence="5">Cytoplasmic side</orientation>
    </subcellularLocation>
    <text evidence="5">Localizes to the Z ring in an FtsZ-dependent manner. Targeted to the membrane through a conserved C-terminal amphipathic helix.</text>
</comment>
<keyword evidence="4 5" id="KW-0131">Cell cycle</keyword>
<dbReference type="HAMAP" id="MF_02033">
    <property type="entry name" value="FtsA"/>
    <property type="match status" value="1"/>
</dbReference>
<feature type="domain" description="SHS2" evidence="7">
    <location>
        <begin position="10"/>
        <end position="201"/>
    </location>
</feature>
<dbReference type="EMBL" id="CP107246">
    <property type="protein sequence ID" value="WIM05399.1"/>
    <property type="molecule type" value="Genomic_DNA"/>
</dbReference>
<gene>
    <name evidence="5 8" type="primary">ftsA</name>
    <name evidence="8" type="ORF">OHM77_12035</name>
</gene>
<dbReference type="Pfam" id="PF14450">
    <property type="entry name" value="FtsA"/>
    <property type="match status" value="2"/>
</dbReference>
<dbReference type="InterPro" id="IPR020823">
    <property type="entry name" value="Cell_div_FtsA"/>
</dbReference>
<dbReference type="InterPro" id="IPR050696">
    <property type="entry name" value="FtsA/MreB"/>
</dbReference>
<name>A0AA49IY90_9PROT</name>
<reference evidence="8" key="1">
    <citation type="journal article" date="2023" name="Nat. Microbiol.">
        <title>Enrichment and characterization of a nitric oxide-reducing microbial community in a continuous bioreactor.</title>
        <authorList>
            <person name="Garrido-Amador P."/>
            <person name="Stortenbeker N."/>
            <person name="Wessels H.J.C.T."/>
            <person name="Speth D.R."/>
            <person name="Garcia-Heredia I."/>
            <person name="Kartal B."/>
        </authorList>
    </citation>
    <scope>NUCLEOTIDE SEQUENCE</scope>
    <source>
        <strain evidence="8">MAG1</strain>
    </source>
</reference>
<sequence length="415" mass="44749">MSKEAKRDLIVGLDIGTSKIVAIVAELNDEGQIVILGLGSHQFEENKGKGLKKGVVVSIEATVDAISRAIQEVELMAGCKVKEVYTGIAGAHIKSKDSNGMAVVREQEVTQFDVERAIEAANATPISADDRILHTLVQEFIVDGQDGVKEPIGMDAKRLEVRVHLVTGAVTAVQNIVKCVHRCGLEVVDLVLQPLASGYAVLTDDEKDVGVCLVDIGGGTTDIAVFTQGAIRHTAVIPIAGDQITSDIGIALRTSTPDAEEIKIRYGVALQQLADPEEMIEVPGVGDRPASSLSRQTLAGFVQPRVEEIYQKVHDELVRSGYDRLLRAGIVLTGGSAAMPGMAELGEEVFHNTVKVGMPHYDGNLRDFVRNPRYSTAMGLLLEGVAQKRRGLKAQGPVTFRQVLARMRAWFGRNF</sequence>
<dbReference type="InterPro" id="IPR003494">
    <property type="entry name" value="SHS2_FtsA"/>
</dbReference>
<dbReference type="Gene3D" id="3.30.420.40">
    <property type="match status" value="2"/>
</dbReference>
<evidence type="ECO:0000256" key="1">
    <source>
        <dbReference type="ARBA" id="ARBA00022475"/>
    </source>
</evidence>
<comment type="function">
    <text evidence="5 6">Cell division protein that is involved in the assembly of the Z ring. May serve as a membrane anchor for the Z ring.</text>
</comment>
<keyword evidence="2 5" id="KW-0132">Cell division</keyword>
<dbReference type="GO" id="GO:0043093">
    <property type="term" value="P:FtsZ-dependent cytokinesis"/>
    <property type="evidence" value="ECO:0007669"/>
    <property type="project" value="UniProtKB-UniRule"/>
</dbReference>
<proteinExistence type="inferred from homology"/>